<name>D3S2E2_FERPA</name>
<dbReference type="STRING" id="589924.Ferp_0291"/>
<reference evidence="1 2" key="2">
    <citation type="journal article" date="2011" name="Stand. Genomic Sci.">
        <title>Complete genome sequence of Ferroglobus placidus AEDII12DO.</title>
        <authorList>
            <person name="Anderson I."/>
            <person name="Risso C."/>
            <person name="Holmes D."/>
            <person name="Lucas S."/>
            <person name="Copeland A."/>
            <person name="Lapidus A."/>
            <person name="Cheng J.F."/>
            <person name="Bruce D."/>
            <person name="Goodwin L."/>
            <person name="Pitluck S."/>
            <person name="Saunders E."/>
            <person name="Brettin T."/>
            <person name="Detter J.C."/>
            <person name="Han C."/>
            <person name="Tapia R."/>
            <person name="Larimer F."/>
            <person name="Land M."/>
            <person name="Hauser L."/>
            <person name="Woyke T."/>
            <person name="Lovley D."/>
            <person name="Kyrpides N."/>
            <person name="Ivanova N."/>
        </authorList>
    </citation>
    <scope>NUCLEOTIDE SEQUENCE [LARGE SCALE GENOMIC DNA]</scope>
    <source>
        <strain evidence="2">DSM 10642 / AEDII12DO</strain>
    </source>
</reference>
<accession>D3S2E2</accession>
<organism evidence="1 2">
    <name type="scientific">Ferroglobus placidus (strain DSM 10642 / AEDII12DO)</name>
    <dbReference type="NCBI Taxonomy" id="589924"/>
    <lineage>
        <taxon>Archaea</taxon>
        <taxon>Methanobacteriati</taxon>
        <taxon>Methanobacteriota</taxon>
        <taxon>Archaeoglobi</taxon>
        <taxon>Archaeoglobales</taxon>
        <taxon>Archaeoglobaceae</taxon>
        <taxon>Ferroglobus</taxon>
    </lineage>
</organism>
<sequence>MEYLHYTFQSETLCIGERIKKGTFRPTVMTIPYTTITGALKTYFGGDEIHAVGCIESYDAKDYLTYSPRDRGVGVSKIPISLEFLVNVRGHVYILKNTETERLPDKFELRMGALRVKGLGYTQFTKNGIIEVNENQLMYGELNTRIPIEHLDKFLVKTVKPVYGYLLKPVSLSKAVYVKSLFEGSEVYAPWFLIKGGVGYGYSR</sequence>
<dbReference type="HOGENOM" id="CLU_1340697_0_0_2"/>
<proteinExistence type="predicted"/>
<protein>
    <submittedName>
        <fullName evidence="1">Uncharacterized protein</fullName>
    </submittedName>
</protein>
<dbReference type="GeneID" id="8777788"/>
<evidence type="ECO:0000313" key="1">
    <source>
        <dbReference type="EMBL" id="ADC64472.1"/>
    </source>
</evidence>
<dbReference type="AlphaFoldDB" id="D3S2E2"/>
<dbReference type="PaxDb" id="589924-Ferp_0291"/>
<dbReference type="OrthoDB" id="386821at2157"/>
<gene>
    <name evidence="1" type="ordered locus">Ferp_0291</name>
</gene>
<evidence type="ECO:0000313" key="2">
    <source>
        <dbReference type="Proteomes" id="UP000002613"/>
    </source>
</evidence>
<reference evidence="2" key="1">
    <citation type="submission" date="2010-02" db="EMBL/GenBank/DDBJ databases">
        <title>Complete sequence of Ferroglobus placidus DSM 10642.</title>
        <authorList>
            <consortium name="US DOE Joint Genome Institute"/>
            <person name="Lucas S."/>
            <person name="Copeland A."/>
            <person name="Lapidus A."/>
            <person name="Cheng J.-F."/>
            <person name="Bruce D."/>
            <person name="Goodwin L."/>
            <person name="Pitluck S."/>
            <person name="Saunders E."/>
            <person name="Brettin T."/>
            <person name="Detter J.C."/>
            <person name="Han C."/>
            <person name="Tapia R."/>
            <person name="Larimer F."/>
            <person name="Land M."/>
            <person name="Hauser L."/>
            <person name="Kyrpides N."/>
            <person name="Ivanova N."/>
            <person name="Holmes D."/>
            <person name="Lovley D."/>
            <person name="Kyrpides N."/>
            <person name="Anderson I.J."/>
            <person name="Woyke T."/>
        </authorList>
    </citation>
    <scope>NUCLEOTIDE SEQUENCE [LARGE SCALE GENOMIC DNA]</scope>
    <source>
        <strain evidence="2">DSM 10642 / AEDII12DO</strain>
    </source>
</reference>
<dbReference type="KEGG" id="fpl:Ferp_0291"/>
<dbReference type="Proteomes" id="UP000002613">
    <property type="component" value="Chromosome"/>
</dbReference>
<dbReference type="EMBL" id="CP001899">
    <property type="protein sequence ID" value="ADC64472.1"/>
    <property type="molecule type" value="Genomic_DNA"/>
</dbReference>
<keyword evidence="2" id="KW-1185">Reference proteome</keyword>
<dbReference type="RefSeq" id="WP_012964819.1">
    <property type="nucleotide sequence ID" value="NC_013849.1"/>
</dbReference>